<accession>A0A3D8IGV6</accession>
<evidence type="ECO:0000259" key="8">
    <source>
        <dbReference type="Pfam" id="PF00588"/>
    </source>
</evidence>
<proteinExistence type="inferred from homology"/>
<evidence type="ECO:0000256" key="2">
    <source>
        <dbReference type="ARBA" id="ARBA00022603"/>
    </source>
</evidence>
<dbReference type="CDD" id="cd18094">
    <property type="entry name" value="SpoU-like_TrmL"/>
    <property type="match status" value="1"/>
</dbReference>
<dbReference type="HAMAP" id="MF_01885">
    <property type="entry name" value="tRNA_methyltr_TrmL"/>
    <property type="match status" value="1"/>
</dbReference>
<evidence type="ECO:0000256" key="3">
    <source>
        <dbReference type="ARBA" id="ARBA00022679"/>
    </source>
</evidence>
<dbReference type="InterPro" id="IPR029026">
    <property type="entry name" value="tRNA_m1G_MTases_N"/>
</dbReference>
<dbReference type="GO" id="GO:0005737">
    <property type="term" value="C:cytoplasm"/>
    <property type="evidence" value="ECO:0007669"/>
    <property type="project" value="UniProtKB-SubCell"/>
</dbReference>
<dbReference type="Pfam" id="PF00588">
    <property type="entry name" value="SpoU_methylase"/>
    <property type="match status" value="1"/>
</dbReference>
<keyword evidence="5 6" id="KW-0819">tRNA processing</keyword>
<keyword evidence="10" id="KW-1185">Reference proteome</keyword>
<dbReference type="GO" id="GO:0002130">
    <property type="term" value="P:wobble position ribose methylation"/>
    <property type="evidence" value="ECO:0007669"/>
    <property type="project" value="TreeGrafter"/>
</dbReference>
<comment type="catalytic activity">
    <reaction evidence="6">
        <text>5-carboxymethylaminomethyluridine(34) in tRNA(Leu) + S-adenosyl-L-methionine = 5-carboxymethylaminomethyl-2'-O-methyluridine(34) in tRNA(Leu) + S-adenosyl-L-homocysteine + H(+)</text>
        <dbReference type="Rhea" id="RHEA:43088"/>
        <dbReference type="Rhea" id="RHEA-COMP:10333"/>
        <dbReference type="Rhea" id="RHEA-COMP:10334"/>
        <dbReference type="ChEBI" id="CHEBI:15378"/>
        <dbReference type="ChEBI" id="CHEBI:57856"/>
        <dbReference type="ChEBI" id="CHEBI:59789"/>
        <dbReference type="ChEBI" id="CHEBI:74508"/>
        <dbReference type="ChEBI" id="CHEBI:74511"/>
        <dbReference type="EC" id="2.1.1.207"/>
    </reaction>
</comment>
<dbReference type="RefSeq" id="WP_115543440.1">
    <property type="nucleotide sequence ID" value="NZ_NXLQ01000019.1"/>
</dbReference>
<dbReference type="GO" id="GO:0003723">
    <property type="term" value="F:RNA binding"/>
    <property type="evidence" value="ECO:0007669"/>
    <property type="project" value="InterPro"/>
</dbReference>
<keyword evidence="4 6" id="KW-0949">S-adenosyl-L-methionine</keyword>
<comment type="catalytic activity">
    <reaction evidence="6">
        <text>cytidine(34) in tRNA + S-adenosyl-L-methionine = 2'-O-methylcytidine(34) in tRNA + S-adenosyl-L-homocysteine + H(+)</text>
        <dbReference type="Rhea" id="RHEA:43084"/>
        <dbReference type="Rhea" id="RHEA-COMP:10331"/>
        <dbReference type="Rhea" id="RHEA-COMP:10332"/>
        <dbReference type="ChEBI" id="CHEBI:15378"/>
        <dbReference type="ChEBI" id="CHEBI:57856"/>
        <dbReference type="ChEBI" id="CHEBI:59789"/>
        <dbReference type="ChEBI" id="CHEBI:74495"/>
        <dbReference type="ChEBI" id="CHEBI:82748"/>
        <dbReference type="EC" id="2.1.1.207"/>
    </reaction>
</comment>
<dbReference type="InterPro" id="IPR029028">
    <property type="entry name" value="Alpha/beta_knot_MTases"/>
</dbReference>
<dbReference type="GO" id="GO:0141098">
    <property type="term" value="F:tRNA (cytidine(34)-2'-O)-methyltransferase activity"/>
    <property type="evidence" value="ECO:0007669"/>
    <property type="project" value="RHEA"/>
</dbReference>
<comment type="caution">
    <text evidence="9">The sequence shown here is derived from an EMBL/GenBank/DDBJ whole genome shotgun (WGS) entry which is preliminary data.</text>
</comment>
<dbReference type="InterPro" id="IPR001537">
    <property type="entry name" value="SpoU_MeTrfase"/>
</dbReference>
<evidence type="ECO:0000256" key="5">
    <source>
        <dbReference type="ARBA" id="ARBA00022694"/>
    </source>
</evidence>
<gene>
    <name evidence="9" type="ORF">CQA53_07755</name>
</gene>
<organism evidence="9 10">
    <name type="scientific">Helicobacter didelphidarum</name>
    <dbReference type="NCBI Taxonomy" id="2040648"/>
    <lineage>
        <taxon>Bacteria</taxon>
        <taxon>Pseudomonadati</taxon>
        <taxon>Campylobacterota</taxon>
        <taxon>Epsilonproteobacteria</taxon>
        <taxon>Campylobacterales</taxon>
        <taxon>Helicobacteraceae</taxon>
        <taxon>Helicobacter</taxon>
    </lineage>
</organism>
<evidence type="ECO:0000256" key="4">
    <source>
        <dbReference type="ARBA" id="ARBA00022691"/>
    </source>
</evidence>
<protein>
    <recommendedName>
        <fullName evidence="6">Putative tRNA (cytidine(34)-2'-O)-methyltransferase</fullName>
        <ecNumber evidence="6">2.1.1.207</ecNumber>
    </recommendedName>
    <alternativeName>
        <fullName evidence="6">tRNA (cytidine/uridine-2'-O-)-methyltransferase</fullName>
    </alternativeName>
</protein>
<sequence length="171" mass="20068">MKQHIVLIHPEIPQNTGNIARLCVALNATLHLVYPLGFNIDSKYTKRAGLDYWDKLKLYTHKNLESYFESIHTKEMALTRHYALSSKARESYFLQNLIDSKVEEYFLYFGNETKGFSPDFYKYYESLNGQYLTIPMAQDCRCLNLSNSVAIIAYDLWHQYEKGNAQQLQKF</sequence>
<dbReference type="InterPro" id="IPR016914">
    <property type="entry name" value="TrmL"/>
</dbReference>
<comment type="function">
    <text evidence="6">Could methylate the ribose at the nucleotide 34 wobble position in tRNA.</text>
</comment>
<dbReference type="Proteomes" id="UP000256379">
    <property type="component" value="Unassembled WGS sequence"/>
</dbReference>
<feature type="binding site" evidence="6 7">
    <location>
        <position position="84"/>
    </location>
    <ligand>
        <name>S-adenosyl-L-methionine</name>
        <dbReference type="ChEBI" id="CHEBI:59789"/>
    </ligand>
</feature>
<feature type="binding site" evidence="6 7">
    <location>
        <position position="134"/>
    </location>
    <ligand>
        <name>S-adenosyl-L-methionine</name>
        <dbReference type="ChEBI" id="CHEBI:59789"/>
    </ligand>
</feature>
<dbReference type="Gene3D" id="3.40.1280.10">
    <property type="match status" value="1"/>
</dbReference>
<dbReference type="OrthoDB" id="9789043at2"/>
<dbReference type="EMBL" id="NXLQ01000019">
    <property type="protein sequence ID" value="RDU64215.1"/>
    <property type="molecule type" value="Genomic_DNA"/>
</dbReference>
<dbReference type="SUPFAM" id="SSF75217">
    <property type="entry name" value="alpha/beta knot"/>
    <property type="match status" value="1"/>
</dbReference>
<evidence type="ECO:0000256" key="6">
    <source>
        <dbReference type="HAMAP-Rule" id="MF_01885"/>
    </source>
</evidence>
<comment type="subcellular location">
    <subcellularLocation>
        <location evidence="6">Cytoplasm</location>
    </subcellularLocation>
</comment>
<dbReference type="PANTHER" id="PTHR42971:SF1">
    <property type="entry name" value="TRNA (CYTIDINE(34)-2'-O)-METHYLTRANSFERASE"/>
    <property type="match status" value="1"/>
</dbReference>
<dbReference type="GO" id="GO:0141102">
    <property type="term" value="F:tRNA (5-carboxymethylaminomethyluridine(34)-2'-O)-methyltransferase activity"/>
    <property type="evidence" value="ECO:0007669"/>
    <property type="project" value="RHEA"/>
</dbReference>
<feature type="binding site" evidence="6 7">
    <location>
        <position position="110"/>
    </location>
    <ligand>
        <name>S-adenosyl-L-methionine</name>
        <dbReference type="ChEBI" id="CHEBI:59789"/>
    </ligand>
</feature>
<keyword evidence="1 6" id="KW-0963">Cytoplasm</keyword>
<dbReference type="PANTHER" id="PTHR42971">
    <property type="entry name" value="TRNA (CYTIDINE(34)-2'-O)-METHYLTRANSFERASE"/>
    <property type="match status" value="1"/>
</dbReference>
<dbReference type="AlphaFoldDB" id="A0A3D8IGV6"/>
<evidence type="ECO:0000313" key="9">
    <source>
        <dbReference type="EMBL" id="RDU64215.1"/>
    </source>
</evidence>
<keyword evidence="3 6" id="KW-0808">Transferase</keyword>
<name>A0A3D8IGV6_9HELI</name>
<evidence type="ECO:0000256" key="1">
    <source>
        <dbReference type="ARBA" id="ARBA00022490"/>
    </source>
</evidence>
<comment type="similarity">
    <text evidence="6">Belongs to the class IV-like SAM-binding methyltransferase superfamily. RNA methyltransferase TrmH family. TrmL subfamily.</text>
</comment>
<keyword evidence="2 6" id="KW-0489">Methyltransferase</keyword>
<reference evidence="9 10" key="1">
    <citation type="submission" date="2018-04" db="EMBL/GenBank/DDBJ databases">
        <title>Novel Campyloabacter and Helicobacter Species and Strains.</title>
        <authorList>
            <person name="Mannion A.J."/>
            <person name="Shen Z."/>
            <person name="Fox J.G."/>
        </authorList>
    </citation>
    <scope>NUCLEOTIDE SEQUENCE [LARGE SCALE GENOMIC DNA]</scope>
    <source>
        <strain evidence="9 10">MIT 17-337</strain>
    </source>
</reference>
<comment type="caution">
    <text evidence="6">Lacks conserved residue(s) required for the propagation of feature annotation.</text>
</comment>
<dbReference type="PIRSF" id="PIRSF029256">
    <property type="entry name" value="SpoU_TrmH_prd"/>
    <property type="match status" value="1"/>
</dbReference>
<evidence type="ECO:0000256" key="7">
    <source>
        <dbReference type="PIRSR" id="PIRSR029256-1"/>
    </source>
</evidence>
<dbReference type="EC" id="2.1.1.207" evidence="6"/>
<evidence type="ECO:0000313" key="10">
    <source>
        <dbReference type="Proteomes" id="UP000256379"/>
    </source>
</evidence>
<feature type="domain" description="tRNA/rRNA methyltransferase SpoU type" evidence="8">
    <location>
        <begin position="4"/>
        <end position="154"/>
    </location>
</feature>